<evidence type="ECO:0000313" key="1">
    <source>
        <dbReference type="EMBL" id="KAF2972717.1"/>
    </source>
</evidence>
<dbReference type="SUPFAM" id="SSF48371">
    <property type="entry name" value="ARM repeat"/>
    <property type="match status" value="1"/>
</dbReference>
<sequence>MESTEIQKVHQLLAAKDDTSRFVGLLLLKTTLDNHASDLQQEQVAALWNSISPRFLDRLIRTGSRPASEQRKQSGDMLDVAVAVIYTFTKLLNDCAVDERFYARIPNLANAILYSSKETTRRIVDLIHVLVQQPDGQAAGGATCFAKLNVSSWEALIEISPQHQTVFSIFHWAWVKGSTAVPVETIKAKIDDALRLFVSSFKGHHPTPLLDFITLICDNLNPNLRTSNPQWLQPIARLIQDMASSKQTEDGRRAYIHCAAALLAAYPENAPGPLFSDDPDSSRPVAYLFVKMVQVDILSTLHLLIPKVDTTEYPSLSRRIAAALDIMTSFVGFLISAVDDATVQQGFTPDRILKIHEDLVRTIGDVMEYLRDRWDVFLAGARGIESAQSSGRSIFEDPITPAAVRFVATWLRDDDSEALRTQAAGLIDLFAELYRMDLTSTDTPELRIPILAALEGILQTSDGREAFNNSDLLSRCLYPDLRTIFTSQDIGLTTGDYIRGSAIVHTFHILMEYDENPHPHPGSMDLVGLIANYDVSPATAEANVSERFRLDFQTDALELAVLLLEHSSRDAPLALQQKIKTALKSVKSKVIENWGVLKDESMVARVAELRLE</sequence>
<evidence type="ECO:0000313" key="2">
    <source>
        <dbReference type="Proteomes" id="UP000481858"/>
    </source>
</evidence>
<name>A0A7C8NDD9_9PEZI</name>
<comment type="caution">
    <text evidence="1">The sequence shown here is derived from an EMBL/GenBank/DDBJ whole genome shotgun (WGS) entry which is preliminary data.</text>
</comment>
<dbReference type="InParanoid" id="A0A7C8NDD9"/>
<dbReference type="OrthoDB" id="8962942at2759"/>
<accession>A0A7C8NDD9</accession>
<dbReference type="PANTHER" id="PTHR13109">
    <property type="entry name" value="NEUROCHONDRIN"/>
    <property type="match status" value="1"/>
</dbReference>
<organism evidence="1 2">
    <name type="scientific">Xylaria multiplex</name>
    <dbReference type="NCBI Taxonomy" id="323545"/>
    <lineage>
        <taxon>Eukaryota</taxon>
        <taxon>Fungi</taxon>
        <taxon>Dikarya</taxon>
        <taxon>Ascomycota</taxon>
        <taxon>Pezizomycotina</taxon>
        <taxon>Sordariomycetes</taxon>
        <taxon>Xylariomycetidae</taxon>
        <taxon>Xylariales</taxon>
        <taxon>Xylariaceae</taxon>
        <taxon>Xylaria</taxon>
    </lineage>
</organism>
<protein>
    <submittedName>
        <fullName evidence="1">Uncharacterized protein</fullName>
    </submittedName>
</protein>
<dbReference type="InterPro" id="IPR008709">
    <property type="entry name" value="Neurochondrin"/>
</dbReference>
<dbReference type="Pfam" id="PF05536">
    <property type="entry name" value="Neurochondrin"/>
    <property type="match status" value="1"/>
</dbReference>
<proteinExistence type="predicted"/>
<gene>
    <name evidence="1" type="ORF">GQX73_g969</name>
</gene>
<reference evidence="1 2" key="1">
    <citation type="submission" date="2019-12" db="EMBL/GenBank/DDBJ databases">
        <title>Draft genome sequence of the ascomycete Xylaria multiplex DSM 110363.</title>
        <authorList>
            <person name="Buettner E."/>
            <person name="Kellner H."/>
        </authorList>
    </citation>
    <scope>NUCLEOTIDE SEQUENCE [LARGE SCALE GENOMIC DNA]</scope>
    <source>
        <strain evidence="1 2">DSM 110363</strain>
    </source>
</reference>
<dbReference type="AlphaFoldDB" id="A0A7C8NDD9"/>
<keyword evidence="2" id="KW-1185">Reference proteome</keyword>
<dbReference type="EMBL" id="WUBL01000005">
    <property type="protein sequence ID" value="KAF2972717.1"/>
    <property type="molecule type" value="Genomic_DNA"/>
</dbReference>
<dbReference type="Proteomes" id="UP000481858">
    <property type="component" value="Unassembled WGS sequence"/>
</dbReference>
<dbReference type="PANTHER" id="PTHR13109:SF7">
    <property type="entry name" value="NEUROCHONDRIN"/>
    <property type="match status" value="1"/>
</dbReference>
<dbReference type="InterPro" id="IPR016024">
    <property type="entry name" value="ARM-type_fold"/>
</dbReference>